<reference evidence="1 2" key="1">
    <citation type="submission" date="2020-07" db="EMBL/GenBank/DDBJ databases">
        <title>Mycobacterium kansasii (former subtype) with zoonotic potential isolated from diseased indoor pet cat, Japan.</title>
        <authorList>
            <person name="Fukano H."/>
            <person name="Terazono T."/>
            <person name="Hoshino Y."/>
        </authorList>
    </citation>
    <scope>NUCLEOTIDE SEQUENCE [LARGE SCALE GENOMIC DNA]</scope>
    <source>
        <strain evidence="1 2">Kuro-I</strain>
    </source>
</reference>
<name>A0A7G1I220_MYCKA</name>
<dbReference type="Proteomes" id="UP000516380">
    <property type="component" value="Chromosome"/>
</dbReference>
<protein>
    <submittedName>
        <fullName evidence="1">Uncharacterized protein</fullName>
    </submittedName>
</protein>
<dbReference type="AlphaFoldDB" id="A0A7G1I220"/>
<gene>
    <name evidence="1" type="ORF">NIIDMKKI_03020</name>
</gene>
<evidence type="ECO:0000313" key="2">
    <source>
        <dbReference type="Proteomes" id="UP000516380"/>
    </source>
</evidence>
<dbReference type="EMBL" id="AP023343">
    <property type="protein sequence ID" value="BCI85096.1"/>
    <property type="molecule type" value="Genomic_DNA"/>
</dbReference>
<sequence length="71" mass="7154">MQCGIAVDVPVALLGVGPVLRPVVLDAHPQLLITLIDAARSYIARMARSGMAAAADAAAPKNGQSGSLMGD</sequence>
<accession>A0A7G1I220</accession>
<keyword evidence="2" id="KW-1185">Reference proteome</keyword>
<proteinExistence type="predicted"/>
<organism evidence="1 2">
    <name type="scientific">Mycobacterium kansasii</name>
    <dbReference type="NCBI Taxonomy" id="1768"/>
    <lineage>
        <taxon>Bacteria</taxon>
        <taxon>Bacillati</taxon>
        <taxon>Actinomycetota</taxon>
        <taxon>Actinomycetes</taxon>
        <taxon>Mycobacteriales</taxon>
        <taxon>Mycobacteriaceae</taxon>
        <taxon>Mycobacterium</taxon>
    </lineage>
</organism>
<evidence type="ECO:0000313" key="1">
    <source>
        <dbReference type="EMBL" id="BCI85096.1"/>
    </source>
</evidence>